<accession>A0ABD6D4H1</accession>
<comment type="caution">
    <text evidence="1">The sequence shown here is derived from an EMBL/GenBank/DDBJ whole genome shotgun (WGS) entry which is preliminary data.</text>
</comment>
<gene>
    <name evidence="1" type="ORF">ACFSBJ_17135</name>
</gene>
<dbReference type="Proteomes" id="UP001597075">
    <property type="component" value="Unassembled WGS sequence"/>
</dbReference>
<proteinExistence type="predicted"/>
<name>A0ABD6D4H1_9EURY</name>
<evidence type="ECO:0000313" key="1">
    <source>
        <dbReference type="EMBL" id="MFD1635440.1"/>
    </source>
</evidence>
<keyword evidence="2" id="KW-1185">Reference proteome</keyword>
<protein>
    <recommendedName>
        <fullName evidence="3">CHRD domain-containing protein</fullName>
    </recommendedName>
</protein>
<evidence type="ECO:0008006" key="3">
    <source>
        <dbReference type="Google" id="ProtNLM"/>
    </source>
</evidence>
<sequence length="106" mass="10862">MPASSNTTVTVTFAVSDDAASETYTVDTQATIETTDGTASATTSVNISVSEESSLVVRFGGSDNKLGNLDVLRAVNAANTGQEIGGKPVTNLDVLQIVNHVTSASR</sequence>
<dbReference type="RefSeq" id="WP_256407127.1">
    <property type="nucleotide sequence ID" value="NZ_CP187154.1"/>
</dbReference>
<evidence type="ECO:0000313" key="2">
    <source>
        <dbReference type="Proteomes" id="UP001597075"/>
    </source>
</evidence>
<dbReference type="EMBL" id="JBHUDL010000037">
    <property type="protein sequence ID" value="MFD1635440.1"/>
    <property type="molecule type" value="Genomic_DNA"/>
</dbReference>
<reference evidence="1 2" key="1">
    <citation type="journal article" date="2019" name="Int. J. Syst. Evol. Microbiol.">
        <title>The Global Catalogue of Microorganisms (GCM) 10K type strain sequencing project: providing services to taxonomists for standard genome sequencing and annotation.</title>
        <authorList>
            <consortium name="The Broad Institute Genomics Platform"/>
            <consortium name="The Broad Institute Genome Sequencing Center for Infectious Disease"/>
            <person name="Wu L."/>
            <person name="Ma J."/>
        </authorList>
    </citation>
    <scope>NUCLEOTIDE SEQUENCE [LARGE SCALE GENOMIC DNA]</scope>
    <source>
        <strain evidence="1 2">CGMCC 1.10594</strain>
    </source>
</reference>
<organism evidence="1 2">
    <name type="scientific">Haloplanus ruber</name>
    <dbReference type="NCBI Taxonomy" id="869892"/>
    <lineage>
        <taxon>Archaea</taxon>
        <taxon>Methanobacteriati</taxon>
        <taxon>Methanobacteriota</taxon>
        <taxon>Stenosarchaea group</taxon>
        <taxon>Halobacteria</taxon>
        <taxon>Halobacteriales</taxon>
        <taxon>Haloferacaceae</taxon>
        <taxon>Haloplanus</taxon>
    </lineage>
</organism>
<dbReference type="AlphaFoldDB" id="A0ABD6D4H1"/>